<dbReference type="AlphaFoldDB" id="L0JH81"/>
<organism evidence="1 2">
    <name type="scientific">Prevotella dentalis (strain ATCC 49559 / DSM 3688 / JCM 13448 / NCTC 12043 / ES 2772)</name>
    <name type="common">Mitsuokella dentalis</name>
    <dbReference type="NCBI Taxonomy" id="908937"/>
    <lineage>
        <taxon>Bacteria</taxon>
        <taxon>Pseudomonadati</taxon>
        <taxon>Bacteroidota</taxon>
        <taxon>Bacteroidia</taxon>
        <taxon>Bacteroidales</taxon>
        <taxon>Prevotellaceae</taxon>
        <taxon>Prevotella</taxon>
    </lineage>
</organism>
<accession>L0JH81</accession>
<reference evidence="1" key="1">
    <citation type="submission" date="2012-02" db="EMBL/GenBank/DDBJ databases">
        <title>Complete sequence of chromosome 2 of Prevotella dentalis DSM 3688.</title>
        <authorList>
            <consortium name="US DOE Joint Genome Institute (JGI-PGF)"/>
            <person name="Lucas S."/>
            <person name="Copeland A."/>
            <person name="Lapidus A."/>
            <person name="Glavina del Rio T."/>
            <person name="Dalin E."/>
            <person name="Tice H."/>
            <person name="Bruce D."/>
            <person name="Goodwin L."/>
            <person name="Pitluck S."/>
            <person name="Peters L."/>
            <person name="Mikhailova N."/>
            <person name="Chertkov O."/>
            <person name="Kyrpides N."/>
            <person name="Mavromatis K."/>
            <person name="Ivanova N."/>
            <person name="Brettin T."/>
            <person name="Detter J.C."/>
            <person name="Han C."/>
            <person name="Larimer F."/>
            <person name="Land M."/>
            <person name="Hauser L."/>
            <person name="Markowitz V."/>
            <person name="Cheng J.-F."/>
            <person name="Hugenholtz P."/>
            <person name="Woyke T."/>
            <person name="Wu D."/>
            <person name="Gronow S."/>
            <person name="Wellnitz S."/>
            <person name="Brambilla E."/>
            <person name="Klenk H.-P."/>
            <person name="Eisen J.A."/>
        </authorList>
    </citation>
    <scope>NUCLEOTIDE SEQUENCE [LARGE SCALE GENOMIC DNA]</scope>
    <source>
        <strain evidence="1">DSM 3688</strain>
    </source>
</reference>
<dbReference type="KEGG" id="pdt:Prede_2436"/>
<dbReference type="Proteomes" id="UP000010862">
    <property type="component" value="Chromosome 2"/>
</dbReference>
<dbReference type="OrthoDB" id="1050109at2"/>
<sequence>MKDIVLADLLSADKPRFKFDYDNSQEEYGFAPSYTKMLLDQFQNLGLLKITYSYSDGAVIEISTKAMDLYRHGGFKAEEELLKSNIEKLSLELQNLSKQLEPKYAEKASQLAQIAGTLMQGLTLFMK</sequence>
<dbReference type="EMBL" id="CP003369">
    <property type="protein sequence ID" value="AGB29686.1"/>
    <property type="molecule type" value="Genomic_DNA"/>
</dbReference>
<keyword evidence="2" id="KW-1185">Reference proteome</keyword>
<dbReference type="HOGENOM" id="CLU_155063_0_0_10"/>
<evidence type="ECO:0000313" key="1">
    <source>
        <dbReference type="EMBL" id="AGB29686.1"/>
    </source>
</evidence>
<protein>
    <submittedName>
        <fullName evidence="1">Uncharacterized protein</fullName>
    </submittedName>
</protein>
<proteinExistence type="predicted"/>
<dbReference type="PATRIC" id="fig|908937.9.peg.2568"/>
<name>L0JH81_PREDD</name>
<dbReference type="RefSeq" id="WP_015310530.1">
    <property type="nucleotide sequence ID" value="NC_019968.1"/>
</dbReference>
<gene>
    <name evidence="1" type="ordered locus">Prede_2436</name>
</gene>
<evidence type="ECO:0000313" key="2">
    <source>
        <dbReference type="Proteomes" id="UP000010862"/>
    </source>
</evidence>